<dbReference type="Proteomes" id="UP000018721">
    <property type="component" value="Unassembled WGS sequence"/>
</dbReference>
<keyword evidence="2" id="KW-1185">Reference proteome</keyword>
<evidence type="ECO:0000313" key="2">
    <source>
        <dbReference type="Proteomes" id="UP000018721"/>
    </source>
</evidence>
<dbReference type="AlphaFoldDB" id="V9F6U1"/>
<sequence length="82" mass="9264">MRYDYAWKETEFQQAEHRITGIGCRLLYLHASWVETYNHTTGSISSSGPRTKVFIEANDFSELADGKRSSCFVRAARVAASS</sequence>
<dbReference type="EMBL" id="ANIZ01001450">
    <property type="protein sequence ID" value="ETI47240.1"/>
    <property type="molecule type" value="Genomic_DNA"/>
</dbReference>
<dbReference type="HOGENOM" id="CLU_2563421_0_0_1"/>
<reference evidence="1 2" key="1">
    <citation type="submission" date="2013-11" db="EMBL/GenBank/DDBJ databases">
        <title>The Genome Sequence of Phytophthora parasitica P1569.</title>
        <authorList>
            <consortium name="The Broad Institute Genomics Platform"/>
            <person name="Russ C."/>
            <person name="Tyler B."/>
            <person name="Panabieres F."/>
            <person name="Shan W."/>
            <person name="Tripathy S."/>
            <person name="Grunwald N."/>
            <person name="Machado M."/>
            <person name="Johnson C.S."/>
            <person name="Arredondo F."/>
            <person name="Hong C."/>
            <person name="Coffey M."/>
            <person name="Young S.K."/>
            <person name="Zeng Q."/>
            <person name="Gargeya S."/>
            <person name="Fitzgerald M."/>
            <person name="Abouelleil A."/>
            <person name="Alvarado L."/>
            <person name="Chapman S.B."/>
            <person name="Gainer-Dewar J."/>
            <person name="Goldberg J."/>
            <person name="Griggs A."/>
            <person name="Gujja S."/>
            <person name="Hansen M."/>
            <person name="Howarth C."/>
            <person name="Imamovic A."/>
            <person name="Ireland A."/>
            <person name="Larimer J."/>
            <person name="McCowan C."/>
            <person name="Murphy C."/>
            <person name="Pearson M."/>
            <person name="Poon T.W."/>
            <person name="Priest M."/>
            <person name="Roberts A."/>
            <person name="Saif S."/>
            <person name="Shea T."/>
            <person name="Sykes S."/>
            <person name="Wortman J."/>
            <person name="Nusbaum C."/>
            <person name="Birren B."/>
        </authorList>
    </citation>
    <scope>NUCLEOTIDE SEQUENCE [LARGE SCALE GENOMIC DNA]</scope>
    <source>
        <strain evidence="1 2">P1569</strain>
    </source>
</reference>
<evidence type="ECO:0000313" key="1">
    <source>
        <dbReference type="EMBL" id="ETI47240.1"/>
    </source>
</evidence>
<accession>V9F6U1</accession>
<gene>
    <name evidence="1" type="ORF">F443_08529</name>
</gene>
<comment type="caution">
    <text evidence="1">The sequence shown here is derived from an EMBL/GenBank/DDBJ whole genome shotgun (WGS) entry which is preliminary data.</text>
</comment>
<proteinExistence type="predicted"/>
<protein>
    <submittedName>
        <fullName evidence="1">Uncharacterized protein</fullName>
    </submittedName>
</protein>
<name>V9F6U1_PHYNI</name>
<organism evidence="1 2">
    <name type="scientific">Phytophthora nicotianae P1569</name>
    <dbReference type="NCBI Taxonomy" id="1317065"/>
    <lineage>
        <taxon>Eukaryota</taxon>
        <taxon>Sar</taxon>
        <taxon>Stramenopiles</taxon>
        <taxon>Oomycota</taxon>
        <taxon>Peronosporomycetes</taxon>
        <taxon>Peronosporales</taxon>
        <taxon>Peronosporaceae</taxon>
        <taxon>Phytophthora</taxon>
    </lineage>
</organism>